<dbReference type="PANTHER" id="PTHR35870:SF1">
    <property type="entry name" value="PROTEIN, PUTATIVE (AFU_ORTHOLOGUE AFUA_5G03330)-RELATED"/>
    <property type="match status" value="1"/>
</dbReference>
<dbReference type="Proteomes" id="UP000298327">
    <property type="component" value="Unassembled WGS sequence"/>
</dbReference>
<reference evidence="2 3" key="1">
    <citation type="submission" date="2019-02" db="EMBL/GenBank/DDBJ databases">
        <title>Genome sequencing of the rare red list fungi Dentipellis fragilis.</title>
        <authorList>
            <person name="Buettner E."/>
            <person name="Kellner H."/>
        </authorList>
    </citation>
    <scope>NUCLEOTIDE SEQUENCE [LARGE SCALE GENOMIC DNA]</scope>
    <source>
        <strain evidence="2 3">DSM 105465</strain>
    </source>
</reference>
<dbReference type="InterPro" id="IPR025337">
    <property type="entry name" value="Questin_oxidase-like"/>
</dbReference>
<dbReference type="GO" id="GO:0016491">
    <property type="term" value="F:oxidoreductase activity"/>
    <property type="evidence" value="ECO:0007669"/>
    <property type="project" value="UniProtKB-KW"/>
</dbReference>
<dbReference type="AlphaFoldDB" id="A0A4Y9YHI4"/>
<dbReference type="EMBL" id="SEOQ01000523">
    <property type="protein sequence ID" value="TFY61173.1"/>
    <property type="molecule type" value="Genomic_DNA"/>
</dbReference>
<name>A0A4Y9YHI4_9AGAM</name>
<organism evidence="2 3">
    <name type="scientific">Dentipellis fragilis</name>
    <dbReference type="NCBI Taxonomy" id="205917"/>
    <lineage>
        <taxon>Eukaryota</taxon>
        <taxon>Fungi</taxon>
        <taxon>Dikarya</taxon>
        <taxon>Basidiomycota</taxon>
        <taxon>Agaricomycotina</taxon>
        <taxon>Agaricomycetes</taxon>
        <taxon>Russulales</taxon>
        <taxon>Hericiaceae</taxon>
        <taxon>Dentipellis</taxon>
    </lineage>
</organism>
<protein>
    <recommendedName>
        <fullName evidence="4">Oxidoreductase AflY</fullName>
    </recommendedName>
</protein>
<evidence type="ECO:0000313" key="3">
    <source>
        <dbReference type="Proteomes" id="UP000298327"/>
    </source>
</evidence>
<keyword evidence="3" id="KW-1185">Reference proteome</keyword>
<evidence type="ECO:0000256" key="1">
    <source>
        <dbReference type="ARBA" id="ARBA00023002"/>
    </source>
</evidence>
<dbReference type="STRING" id="205917.A0A4Y9YHI4"/>
<gene>
    <name evidence="2" type="ORF">EVG20_g7157</name>
</gene>
<dbReference type="PANTHER" id="PTHR35870">
    <property type="entry name" value="PROTEIN, PUTATIVE (AFU_ORTHOLOGUE AFUA_5G03330)-RELATED"/>
    <property type="match status" value="1"/>
</dbReference>
<dbReference type="OrthoDB" id="10004862at2759"/>
<proteinExistence type="predicted"/>
<evidence type="ECO:0008006" key="4">
    <source>
        <dbReference type="Google" id="ProtNLM"/>
    </source>
</evidence>
<keyword evidence="1" id="KW-0560">Oxidoreductase</keyword>
<dbReference type="Pfam" id="PF14027">
    <property type="entry name" value="Questin_oxidase"/>
    <property type="match status" value="1"/>
</dbReference>
<evidence type="ECO:0000313" key="2">
    <source>
        <dbReference type="EMBL" id="TFY61173.1"/>
    </source>
</evidence>
<sequence>MGLVREFDSQSDVATYADVLSFPGSSPESKRLVEHLLEEDREAHHCLYGLGFHNHLSHHLLAAYDFGATPPLLQAIVDAEQNELLDVHTDDIKKKTILIQEVKIDERNWTQFLGQDRYYANLATFFTHEVKRLGGKEAYEHYIFSNAAHRNGAYMLERFVAGAVHPLIQIGYAFEFNSDAMVAQALAQAAIHDAFHPDLFPWNVPYDIPETQTPNSNGHVTEPAPNVPPRLHARGETILSILRQMYDSEILTPVLPYDPNALLSQRRRDALTPARTAEIRRLAALWSYMPDLTPTELAERTEELFFVTTLLFAGTGRAGRKPRLDFFLMHMLNSTIFVPALAAPLRSDTARAQLLTAQLTVVLAYVLLRGRPRVDPELLMSYTAVPLPPSLRAAPILPGGPTPGALGDPTDHAQVNPWPALITHVLPARDAHTIKALRALYVGAQRYADVPAGAVIGAVDCEGRETHKGARALDGTVFVRAAGVMVDNMGWVGPGEAQEAGAWDRSALGWDAAWVGSD</sequence>
<accession>A0A4Y9YHI4</accession>
<comment type="caution">
    <text evidence="2">The sequence shown here is derived from an EMBL/GenBank/DDBJ whole genome shotgun (WGS) entry which is preliminary data.</text>
</comment>